<dbReference type="Pfam" id="PF00587">
    <property type="entry name" value="tRNA-synt_2b"/>
    <property type="match status" value="1"/>
</dbReference>
<evidence type="ECO:0000256" key="3">
    <source>
        <dbReference type="ARBA" id="ARBA00010728"/>
    </source>
</evidence>
<dbReference type="SUPFAM" id="SSF46589">
    <property type="entry name" value="tRNA-binding arm"/>
    <property type="match status" value="1"/>
</dbReference>
<feature type="binding site" evidence="13">
    <location>
        <position position="262"/>
    </location>
    <ligand>
        <name>L-serine</name>
        <dbReference type="ChEBI" id="CHEBI:33384"/>
    </ligand>
</feature>
<dbReference type="PRINTS" id="PR00981">
    <property type="entry name" value="TRNASYNTHSER"/>
</dbReference>
<dbReference type="PROSITE" id="PS50862">
    <property type="entry name" value="AA_TRNA_LIGASE_II"/>
    <property type="match status" value="1"/>
</dbReference>
<feature type="binding site" evidence="13">
    <location>
        <position position="383"/>
    </location>
    <ligand>
        <name>L-serine</name>
        <dbReference type="ChEBI" id="CHEBI:33384"/>
    </ligand>
</feature>
<feature type="binding site" evidence="12">
    <location>
        <begin position="231"/>
        <end position="233"/>
    </location>
    <ligand>
        <name>L-serine</name>
        <dbReference type="ChEBI" id="CHEBI:33384"/>
    </ligand>
</feature>
<dbReference type="Pfam" id="PF02403">
    <property type="entry name" value="Seryl_tRNA_N"/>
    <property type="match status" value="1"/>
</dbReference>
<sequence>MLDIKWIRENPELLDQALAKRGAEPLSQSLIALDEQRRAVVQDMQDMQSRRNSASKEIGAAMAQKDMALAEKLKAEVASLKDTLPAAEEDERRLSAELTDALSRIPNIPLDDVPVGADEHDNVVARVVGQKPGWNHTAIEHPEIGEALGYMDFDRAAKLSGARFTVLTGPLARLERALGQFMIDLHTSEHGYTEVSSPLMVRDEAMYGTGQLPKFSEELFKTTDGRWLIPTAEVTLTNLVSGEILDQEKLPLRFTALTPSFRSEAGSAGRDTRGMLRQHQFWKCELVSITDAQSALAEHERMTACAEEVLKRLGLHFRTMTLCTGDMGFGAAKTYDLEVWLPGQNTFREISSCSVCGDFQGRRMNARYRNKDGKGTTFVHTLNGSGTAVGRCLIAVMENYLNEDGSITVPDVLLPYMGGLTRIEKAS</sequence>
<comment type="pathway">
    <text evidence="2 12">Aminoacyl-tRNA biosynthesis; selenocysteinyl-tRNA(Sec) biosynthesis; L-seryl-tRNA(Sec) from L-serine and tRNA(Sec): step 1/1.</text>
</comment>
<accession>A0ABD6HER7</accession>
<reference evidence="19 20" key="1">
    <citation type="submission" date="2019-11" db="EMBL/GenBank/DDBJ databases">
        <title>Whole-genome sequencing of Allorhizobium vitis.</title>
        <authorList>
            <person name="Gan H.M."/>
            <person name="Savka M.A."/>
        </authorList>
    </citation>
    <scope>NUCLEOTIDE SEQUENCE [LARGE SCALE GENOMIC DNA]</scope>
    <source>
        <strain evidence="18 20">RF2/1</strain>
        <strain evidence="17 19">T1/7</strain>
    </source>
</reference>
<evidence type="ECO:0000256" key="15">
    <source>
        <dbReference type="SAM" id="Coils"/>
    </source>
</evidence>
<dbReference type="InterPro" id="IPR006195">
    <property type="entry name" value="aa-tRNA-synth_II"/>
</dbReference>
<feature type="binding site" evidence="12">
    <location>
        <position position="385"/>
    </location>
    <ligand>
        <name>L-serine</name>
        <dbReference type="ChEBI" id="CHEBI:33384"/>
    </ligand>
</feature>
<evidence type="ECO:0000256" key="5">
    <source>
        <dbReference type="ARBA" id="ARBA00022598"/>
    </source>
</evidence>
<keyword evidence="4 12" id="KW-0963">Cytoplasm</keyword>
<comment type="caution">
    <text evidence="18">The sequence shown here is derived from an EMBL/GenBank/DDBJ whole genome shotgun (WGS) entry which is preliminary data.</text>
</comment>
<evidence type="ECO:0000259" key="16">
    <source>
        <dbReference type="PROSITE" id="PS50862"/>
    </source>
</evidence>
<comment type="subunit">
    <text evidence="12">Homodimer. The tRNA molecule binds across the dimer.</text>
</comment>
<keyword evidence="7 12" id="KW-0067">ATP-binding</keyword>
<evidence type="ECO:0000256" key="10">
    <source>
        <dbReference type="ARBA" id="ARBA00047929"/>
    </source>
</evidence>
<comment type="domain">
    <text evidence="12">Consists of two distinct domains, a catalytic core and a N-terminal extension that is involved in tRNA binding.</text>
</comment>
<evidence type="ECO:0000256" key="2">
    <source>
        <dbReference type="ARBA" id="ARBA00005045"/>
    </source>
</evidence>
<dbReference type="EC" id="6.1.1.11" evidence="12"/>
<keyword evidence="9 12" id="KW-0030">Aminoacyl-tRNA synthetase</keyword>
<evidence type="ECO:0000313" key="18">
    <source>
        <dbReference type="EMBL" id="MUP12888.1"/>
    </source>
</evidence>
<dbReference type="EMBL" id="MBFA02000022">
    <property type="protein sequence ID" value="MUP12888.1"/>
    <property type="molecule type" value="Genomic_DNA"/>
</dbReference>
<feature type="binding site" evidence="12 14">
    <location>
        <begin position="262"/>
        <end position="264"/>
    </location>
    <ligand>
        <name>ATP</name>
        <dbReference type="ChEBI" id="CHEBI:30616"/>
    </ligand>
</feature>
<dbReference type="GO" id="GO:0005737">
    <property type="term" value="C:cytoplasm"/>
    <property type="evidence" value="ECO:0007669"/>
    <property type="project" value="UniProtKB-SubCell"/>
</dbReference>
<name>A0ABD6HER7_AGRVI</name>
<feature type="domain" description="Aminoacyl-transfer RNA synthetases class-II family profile" evidence="16">
    <location>
        <begin position="173"/>
        <end position="410"/>
    </location>
</feature>
<protein>
    <recommendedName>
        <fullName evidence="12">Serine--tRNA ligase</fullName>
        <ecNumber evidence="12">6.1.1.11</ecNumber>
    </recommendedName>
    <alternativeName>
        <fullName evidence="12">Seryl-tRNA synthetase</fullName>
        <shortName evidence="12">SerRS</shortName>
    </alternativeName>
    <alternativeName>
        <fullName evidence="12">Seryl-tRNA(Ser/Sec) synthetase</fullName>
    </alternativeName>
</protein>
<feature type="binding site" evidence="13">
    <location>
        <position position="231"/>
    </location>
    <ligand>
        <name>L-serine</name>
        <dbReference type="ChEBI" id="CHEBI:33384"/>
    </ligand>
</feature>
<evidence type="ECO:0000313" key="20">
    <source>
        <dbReference type="Proteomes" id="UP000179536"/>
    </source>
</evidence>
<gene>
    <name evidence="12 18" type="primary">serS</name>
    <name evidence="18" type="ORF">BBK91_023780</name>
    <name evidence="17" type="ORF">BBL17_023685</name>
</gene>
<comment type="function">
    <text evidence="12">Catalyzes the attachment of serine to tRNA(Ser). Is also able to aminoacylate tRNA(Sec) with serine, to form the misacylated tRNA L-seryl-tRNA(Sec), which will be further converted into selenocysteinyl-tRNA(Sec).</text>
</comment>
<dbReference type="GO" id="GO:0005524">
    <property type="term" value="F:ATP binding"/>
    <property type="evidence" value="ECO:0007669"/>
    <property type="project" value="UniProtKB-UniRule"/>
</dbReference>
<proteinExistence type="inferred from homology"/>
<evidence type="ECO:0000256" key="13">
    <source>
        <dbReference type="PIRSR" id="PIRSR001529-1"/>
    </source>
</evidence>
<feature type="binding site" evidence="12 13">
    <location>
        <position position="285"/>
    </location>
    <ligand>
        <name>L-serine</name>
        <dbReference type="ChEBI" id="CHEBI:33384"/>
    </ligand>
</feature>
<dbReference type="InterPro" id="IPR010978">
    <property type="entry name" value="tRNA-bd_arm"/>
</dbReference>
<comment type="subcellular location">
    <subcellularLocation>
        <location evidence="1 12">Cytoplasm</location>
    </subcellularLocation>
</comment>
<dbReference type="Gene3D" id="1.10.287.40">
    <property type="entry name" value="Serine-tRNA synthetase, tRNA binding domain"/>
    <property type="match status" value="1"/>
</dbReference>
<dbReference type="InterPro" id="IPR033729">
    <property type="entry name" value="SerRS_core"/>
</dbReference>
<organism evidence="18 20">
    <name type="scientific">Agrobacterium vitis</name>
    <name type="common">Rhizobium vitis</name>
    <dbReference type="NCBI Taxonomy" id="373"/>
    <lineage>
        <taxon>Bacteria</taxon>
        <taxon>Pseudomonadati</taxon>
        <taxon>Pseudomonadota</taxon>
        <taxon>Alphaproteobacteria</taxon>
        <taxon>Hyphomicrobiales</taxon>
        <taxon>Rhizobiaceae</taxon>
        <taxon>Rhizobium/Agrobacterium group</taxon>
        <taxon>Agrobacterium</taxon>
    </lineage>
</organism>
<keyword evidence="15" id="KW-0175">Coiled coil</keyword>
<evidence type="ECO:0000256" key="4">
    <source>
        <dbReference type="ARBA" id="ARBA00022490"/>
    </source>
</evidence>
<dbReference type="NCBIfam" id="TIGR00414">
    <property type="entry name" value="serS"/>
    <property type="match status" value="1"/>
</dbReference>
<evidence type="ECO:0000256" key="8">
    <source>
        <dbReference type="ARBA" id="ARBA00022917"/>
    </source>
</evidence>
<dbReference type="Proteomes" id="UP000179536">
    <property type="component" value="Unassembled WGS sequence"/>
</dbReference>
<dbReference type="Proteomes" id="UP000179454">
    <property type="component" value="Unassembled WGS sequence"/>
</dbReference>
<feature type="binding site" evidence="12 14">
    <location>
        <begin position="349"/>
        <end position="352"/>
    </location>
    <ligand>
        <name>ATP</name>
        <dbReference type="ChEBI" id="CHEBI:30616"/>
    </ligand>
</feature>
<evidence type="ECO:0000256" key="11">
    <source>
        <dbReference type="ARBA" id="ARBA00048823"/>
    </source>
</evidence>
<evidence type="ECO:0000256" key="1">
    <source>
        <dbReference type="ARBA" id="ARBA00004496"/>
    </source>
</evidence>
<evidence type="ECO:0000256" key="14">
    <source>
        <dbReference type="PIRSR" id="PIRSR001529-2"/>
    </source>
</evidence>
<evidence type="ECO:0000313" key="19">
    <source>
        <dbReference type="Proteomes" id="UP000179454"/>
    </source>
</evidence>
<comment type="catalytic activity">
    <reaction evidence="11 12">
        <text>tRNA(Ser) + L-serine + ATP = L-seryl-tRNA(Ser) + AMP + diphosphate + H(+)</text>
        <dbReference type="Rhea" id="RHEA:12292"/>
        <dbReference type="Rhea" id="RHEA-COMP:9669"/>
        <dbReference type="Rhea" id="RHEA-COMP:9703"/>
        <dbReference type="ChEBI" id="CHEBI:15378"/>
        <dbReference type="ChEBI" id="CHEBI:30616"/>
        <dbReference type="ChEBI" id="CHEBI:33019"/>
        <dbReference type="ChEBI" id="CHEBI:33384"/>
        <dbReference type="ChEBI" id="CHEBI:78442"/>
        <dbReference type="ChEBI" id="CHEBI:78533"/>
        <dbReference type="ChEBI" id="CHEBI:456215"/>
        <dbReference type="EC" id="6.1.1.11"/>
    </reaction>
</comment>
<evidence type="ECO:0000256" key="12">
    <source>
        <dbReference type="HAMAP-Rule" id="MF_00176"/>
    </source>
</evidence>
<dbReference type="SMR" id="A0ABD6HER7"/>
<feature type="coiled-coil region" evidence="15">
    <location>
        <begin position="70"/>
        <end position="97"/>
    </location>
</feature>
<evidence type="ECO:0000256" key="9">
    <source>
        <dbReference type="ARBA" id="ARBA00023146"/>
    </source>
</evidence>
<evidence type="ECO:0000313" key="17">
    <source>
        <dbReference type="EMBL" id="MUO44791.1"/>
    </source>
</evidence>
<keyword evidence="5 12" id="KW-0436">Ligase</keyword>
<dbReference type="AlphaFoldDB" id="A0ABD6HER7"/>
<dbReference type="CDD" id="cd00770">
    <property type="entry name" value="SerRS_core"/>
    <property type="match status" value="1"/>
</dbReference>
<dbReference type="InterPro" id="IPR015866">
    <property type="entry name" value="Ser-tRNA-synth_1_N"/>
</dbReference>
<dbReference type="Gene3D" id="3.30.930.10">
    <property type="entry name" value="Bira Bifunctional Protein, Domain 2"/>
    <property type="match status" value="1"/>
</dbReference>
<dbReference type="PIRSF" id="PIRSF001529">
    <property type="entry name" value="Ser-tRNA-synth_IIa"/>
    <property type="match status" value="1"/>
</dbReference>
<dbReference type="GO" id="GO:0016260">
    <property type="term" value="P:selenocysteine biosynthetic process"/>
    <property type="evidence" value="ECO:0007669"/>
    <property type="project" value="UniProtKB-UniRule"/>
</dbReference>
<dbReference type="GO" id="GO:0006434">
    <property type="term" value="P:seryl-tRNA aminoacylation"/>
    <property type="evidence" value="ECO:0007669"/>
    <property type="project" value="UniProtKB-UniRule"/>
</dbReference>
<dbReference type="RefSeq" id="WP_015916337.1">
    <property type="nucleotide sequence ID" value="NZ_MBFA02000022.1"/>
</dbReference>
<keyword evidence="6 12" id="KW-0547">Nucleotide-binding</keyword>
<dbReference type="HAMAP" id="MF_00176">
    <property type="entry name" value="Ser_tRNA_synth_type1"/>
    <property type="match status" value="1"/>
</dbReference>
<dbReference type="InterPro" id="IPR045864">
    <property type="entry name" value="aa-tRNA-synth_II/BPL/LPL"/>
</dbReference>
<dbReference type="PANTHER" id="PTHR43697">
    <property type="entry name" value="SERYL-TRNA SYNTHETASE"/>
    <property type="match status" value="1"/>
</dbReference>
<dbReference type="EMBL" id="MBFE02000023">
    <property type="protein sequence ID" value="MUO44791.1"/>
    <property type="molecule type" value="Genomic_DNA"/>
</dbReference>
<keyword evidence="19" id="KW-1185">Reference proteome</keyword>
<evidence type="ECO:0000256" key="6">
    <source>
        <dbReference type="ARBA" id="ARBA00022741"/>
    </source>
</evidence>
<dbReference type="InterPro" id="IPR002314">
    <property type="entry name" value="aa-tRNA-synt_IIb"/>
</dbReference>
<comment type="caution">
    <text evidence="12">Lacks conserved residue(s) required for the propagation of feature annotation.</text>
</comment>
<dbReference type="InterPro" id="IPR002317">
    <property type="entry name" value="Ser-tRNA-ligase_type_1"/>
</dbReference>
<comment type="catalytic activity">
    <reaction evidence="10 12">
        <text>tRNA(Sec) + L-serine + ATP = L-seryl-tRNA(Sec) + AMP + diphosphate + H(+)</text>
        <dbReference type="Rhea" id="RHEA:42580"/>
        <dbReference type="Rhea" id="RHEA-COMP:9742"/>
        <dbReference type="Rhea" id="RHEA-COMP:10128"/>
        <dbReference type="ChEBI" id="CHEBI:15378"/>
        <dbReference type="ChEBI" id="CHEBI:30616"/>
        <dbReference type="ChEBI" id="CHEBI:33019"/>
        <dbReference type="ChEBI" id="CHEBI:33384"/>
        <dbReference type="ChEBI" id="CHEBI:78442"/>
        <dbReference type="ChEBI" id="CHEBI:78533"/>
        <dbReference type="ChEBI" id="CHEBI:456215"/>
        <dbReference type="EC" id="6.1.1.11"/>
    </reaction>
</comment>
<dbReference type="PANTHER" id="PTHR43697:SF1">
    <property type="entry name" value="SERINE--TRNA LIGASE"/>
    <property type="match status" value="1"/>
</dbReference>
<comment type="similarity">
    <text evidence="3 12">Belongs to the class-II aminoacyl-tRNA synthetase family. Type-1 seryl-tRNA synthetase subfamily.</text>
</comment>
<dbReference type="GO" id="GO:0004828">
    <property type="term" value="F:serine-tRNA ligase activity"/>
    <property type="evidence" value="ECO:0007669"/>
    <property type="project" value="UniProtKB-UniRule"/>
</dbReference>
<evidence type="ECO:0000256" key="7">
    <source>
        <dbReference type="ARBA" id="ARBA00022840"/>
    </source>
</evidence>
<keyword evidence="8 12" id="KW-0648">Protein biosynthesis</keyword>
<dbReference type="InterPro" id="IPR042103">
    <property type="entry name" value="SerRS_1_N_sf"/>
</dbReference>
<dbReference type="SUPFAM" id="SSF55681">
    <property type="entry name" value="Class II aaRS and biotin synthetases"/>
    <property type="match status" value="1"/>
</dbReference>